<dbReference type="GO" id="GO:0005737">
    <property type="term" value="C:cytoplasm"/>
    <property type="evidence" value="ECO:0007669"/>
    <property type="project" value="TreeGrafter"/>
</dbReference>
<dbReference type="GO" id="GO:0031072">
    <property type="term" value="F:heat shock protein binding"/>
    <property type="evidence" value="ECO:0007669"/>
    <property type="project" value="InterPro"/>
</dbReference>
<protein>
    <submittedName>
        <fullName evidence="9">Molecular chaperone DnaJ</fullName>
    </submittedName>
</protein>
<dbReference type="SMART" id="SM00271">
    <property type="entry name" value="DnaJ"/>
    <property type="match status" value="1"/>
</dbReference>
<dbReference type="InterPro" id="IPR008971">
    <property type="entry name" value="HSP40/DnaJ_pept-bd"/>
</dbReference>
<gene>
    <name evidence="9" type="ORF">DEO72_LG7g1961</name>
</gene>
<name>A0A4D6MIX4_VIGUN</name>
<evidence type="ECO:0000256" key="1">
    <source>
        <dbReference type="ARBA" id="ARBA00022723"/>
    </source>
</evidence>
<dbReference type="PROSITE" id="PS51188">
    <property type="entry name" value="ZF_CR"/>
    <property type="match status" value="1"/>
</dbReference>
<evidence type="ECO:0000256" key="3">
    <source>
        <dbReference type="ARBA" id="ARBA00022771"/>
    </source>
</evidence>
<dbReference type="GO" id="GO:0051082">
    <property type="term" value="F:unfolded protein binding"/>
    <property type="evidence" value="ECO:0007669"/>
    <property type="project" value="InterPro"/>
</dbReference>
<dbReference type="SUPFAM" id="SSF49493">
    <property type="entry name" value="HSP40/DnaJ peptide-binding domain"/>
    <property type="match status" value="2"/>
</dbReference>
<dbReference type="InterPro" id="IPR012724">
    <property type="entry name" value="DnaJ"/>
</dbReference>
<dbReference type="InterPro" id="IPR001623">
    <property type="entry name" value="DnaJ_domain"/>
</dbReference>
<dbReference type="InterPro" id="IPR036869">
    <property type="entry name" value="J_dom_sf"/>
</dbReference>
<evidence type="ECO:0000256" key="6">
    <source>
        <dbReference type="SAM" id="MobiDB-lite"/>
    </source>
</evidence>
<organism evidence="9 10">
    <name type="scientific">Vigna unguiculata</name>
    <name type="common">Cowpea</name>
    <dbReference type="NCBI Taxonomy" id="3917"/>
    <lineage>
        <taxon>Eukaryota</taxon>
        <taxon>Viridiplantae</taxon>
        <taxon>Streptophyta</taxon>
        <taxon>Embryophyta</taxon>
        <taxon>Tracheophyta</taxon>
        <taxon>Spermatophyta</taxon>
        <taxon>Magnoliopsida</taxon>
        <taxon>eudicotyledons</taxon>
        <taxon>Gunneridae</taxon>
        <taxon>Pentapetalae</taxon>
        <taxon>rosids</taxon>
        <taxon>fabids</taxon>
        <taxon>Fabales</taxon>
        <taxon>Fabaceae</taxon>
        <taxon>Papilionoideae</taxon>
        <taxon>50 kb inversion clade</taxon>
        <taxon>NPAAA clade</taxon>
        <taxon>indigoferoid/millettioid clade</taxon>
        <taxon>Phaseoleae</taxon>
        <taxon>Vigna</taxon>
    </lineage>
</organism>
<evidence type="ECO:0000256" key="5">
    <source>
        <dbReference type="PROSITE-ProRule" id="PRU00546"/>
    </source>
</evidence>
<dbReference type="CDD" id="cd10747">
    <property type="entry name" value="DnaJ_C"/>
    <property type="match status" value="1"/>
</dbReference>
<feature type="domain" description="CR-type" evidence="8">
    <location>
        <begin position="208"/>
        <end position="282"/>
    </location>
</feature>
<feature type="zinc finger region" description="CR-type" evidence="5">
    <location>
        <begin position="208"/>
        <end position="282"/>
    </location>
</feature>
<dbReference type="GO" id="GO:0008270">
    <property type="term" value="F:zinc ion binding"/>
    <property type="evidence" value="ECO:0007669"/>
    <property type="project" value="UniProtKB-KW"/>
</dbReference>
<feature type="domain" description="J" evidence="7">
    <location>
        <begin position="81"/>
        <end position="146"/>
    </location>
</feature>
<dbReference type="AlphaFoldDB" id="A0A4D6MIX4"/>
<dbReference type="Pfam" id="PF01556">
    <property type="entry name" value="DnaJ_C"/>
    <property type="match status" value="1"/>
</dbReference>
<dbReference type="InterPro" id="IPR036410">
    <property type="entry name" value="HSP_DnaJ_Cys-rich_dom_sf"/>
</dbReference>
<dbReference type="PANTHER" id="PTHR43096">
    <property type="entry name" value="DNAJ HOMOLOG 1, MITOCHONDRIAL-RELATED"/>
    <property type="match status" value="1"/>
</dbReference>
<dbReference type="InterPro" id="IPR002939">
    <property type="entry name" value="DnaJ_C"/>
</dbReference>
<evidence type="ECO:0000256" key="4">
    <source>
        <dbReference type="ARBA" id="ARBA00022833"/>
    </source>
</evidence>
<dbReference type="Gene3D" id="1.10.287.110">
    <property type="entry name" value="DnaJ domain"/>
    <property type="match status" value="1"/>
</dbReference>
<dbReference type="FunFam" id="2.60.260.20:FF:000005">
    <property type="entry name" value="Chaperone protein dnaJ 1, mitochondrial"/>
    <property type="match status" value="1"/>
</dbReference>
<keyword evidence="2" id="KW-0677">Repeat</keyword>
<evidence type="ECO:0000259" key="8">
    <source>
        <dbReference type="PROSITE" id="PS51188"/>
    </source>
</evidence>
<dbReference type="EMBL" id="CP039351">
    <property type="protein sequence ID" value="QCE00671.1"/>
    <property type="molecule type" value="Genomic_DNA"/>
</dbReference>
<dbReference type="CDD" id="cd10719">
    <property type="entry name" value="DnaJ_zf"/>
    <property type="match status" value="1"/>
</dbReference>
<feature type="region of interest" description="Disordered" evidence="6">
    <location>
        <begin position="974"/>
        <end position="1048"/>
    </location>
</feature>
<dbReference type="SUPFAM" id="SSF46565">
    <property type="entry name" value="Chaperone J-domain"/>
    <property type="match status" value="1"/>
</dbReference>
<evidence type="ECO:0000256" key="2">
    <source>
        <dbReference type="ARBA" id="ARBA00022737"/>
    </source>
</evidence>
<dbReference type="SUPFAM" id="SSF57938">
    <property type="entry name" value="DnaJ/Hsp40 cysteine-rich domain"/>
    <property type="match status" value="1"/>
</dbReference>
<proteinExistence type="inferred from homology"/>
<dbReference type="Gene3D" id="2.60.260.20">
    <property type="entry name" value="Urease metallochaperone UreE, N-terminal domain"/>
    <property type="match status" value="2"/>
</dbReference>
<dbReference type="PRINTS" id="PR00625">
    <property type="entry name" value="JDOMAIN"/>
</dbReference>
<keyword evidence="4 5" id="KW-0862">Zinc</keyword>
<evidence type="ECO:0000313" key="10">
    <source>
        <dbReference type="Proteomes" id="UP000501690"/>
    </source>
</evidence>
<feature type="compositionally biased region" description="Basic and acidic residues" evidence="6">
    <location>
        <begin position="1028"/>
        <end position="1040"/>
    </location>
</feature>
<dbReference type="HAMAP" id="MF_01152">
    <property type="entry name" value="DnaJ"/>
    <property type="match status" value="1"/>
</dbReference>
<dbReference type="InterPro" id="IPR018253">
    <property type="entry name" value="DnaJ_domain_CS"/>
</dbReference>
<evidence type="ECO:0000313" key="9">
    <source>
        <dbReference type="EMBL" id="QCE00671.1"/>
    </source>
</evidence>
<accession>A0A4D6MIX4</accession>
<dbReference type="GO" id="GO:0042026">
    <property type="term" value="P:protein refolding"/>
    <property type="evidence" value="ECO:0007669"/>
    <property type="project" value="TreeGrafter"/>
</dbReference>
<reference evidence="9 10" key="1">
    <citation type="submission" date="2019-04" db="EMBL/GenBank/DDBJ databases">
        <title>An improved genome assembly and genetic linkage map for asparagus bean, Vigna unguiculata ssp. sesquipedialis.</title>
        <authorList>
            <person name="Xia Q."/>
            <person name="Zhang R."/>
            <person name="Dong Y."/>
        </authorList>
    </citation>
    <scope>NUCLEOTIDE SEQUENCE [LARGE SCALE GENOMIC DNA]</scope>
    <source>
        <tissue evidence="9">Leaf</tissue>
    </source>
</reference>
<dbReference type="InterPro" id="IPR001305">
    <property type="entry name" value="HSP_DnaJ_Cys-rich_dom"/>
</dbReference>
<dbReference type="PROSITE" id="PS50076">
    <property type="entry name" value="DNAJ_2"/>
    <property type="match status" value="1"/>
</dbReference>
<dbReference type="PANTHER" id="PTHR43096:SF36">
    <property type="entry name" value="CHAPERONE PROTEIN DNAJ 1, MITOCHONDRIAL"/>
    <property type="match status" value="1"/>
</dbReference>
<dbReference type="GO" id="GO:0005524">
    <property type="term" value="F:ATP binding"/>
    <property type="evidence" value="ECO:0007669"/>
    <property type="project" value="InterPro"/>
</dbReference>
<dbReference type="Gene3D" id="6.20.20.10">
    <property type="match status" value="2"/>
</dbReference>
<keyword evidence="3 5" id="KW-0863">Zinc-finger</keyword>
<sequence>MRRFMRLMPYRRHLLSSAASESLMDKGESSFSKFLSTGQSFLLARGTCGFVTKTEESLIPRIPFRYRYFHATALSSSADRDYYRVLGVPENASQDEIKKAFHLLAKKYHPDANKNNPSAKRKFQDIREAYEILRDSKKRAQYDEMRTRGSEDTEYNHGDAERFRNAYRSHFSDSFHKVFSEIFEEATTQFSSNIEVELSLTFSEAARGCTKHVSFDAYVPCDYCNGQGHPLDAVPIVCPTCRGLGRVTIPPFTSTCITCKGSGRIAKDFCISCRGSGVVEGIKEVKVTIPAGVDSGDTIHVPEGGNAAGSVGRPGSLYIKIKVAEDSIFTRNGADIYVESNISFTQAILGGEVEVPTLSGKTQLKIPKGVQHGQLLVLRGKGLPKHGFLVHHGDQYVRFRVNLPIAINERQRAILEELAKEEINEGNSSSFGGNWYAHSLSSWHTVLVLVACGPLMNRVDEVATDICGVGLSLNDVLSWRPVILNVLNFSMDKIDNVENLFHETSTVLLINAKVAFIGAFLGGKGFFFEAEKPIILKFFILVEETQKLKALARKLISTNTTSRHLDDRPIGHTGETHFLFKATHPQKITRLAKRLSVDRPNGKPGSISRPIKSSIKVRETNENKKRLKQGANDQVKKRIQKVKADRLNAQLKQKWADRPNYCRNKNGLIALHINTSIIKVDIKSVGRAAIVVDGLINDVLEARLILSIALLVGNAQLGFVFLSLFLPILSRSNGSHVLQRQIIKAALELTQFVGRLLGLQLLRSLAPFRRAASGGAIFLFFLPLFPRGSRNGGDRGDNKYGGGGLSPTPDALVGASFSGPASSLSPSHEFSVGDHRASHDIYEQTKNLDKLIVAPKTIRKIITTNHKLPQSGSGLVEMQEQWHGGGQIGRSAKNVEGLHRRLGVRMYLGGSTLNLPQHGHLPIGEWHGRQVVPRHDRQICLLPFIGDIDANHIPTLYGSMNLLHRHVNRLLGELAVDDPPPSDVPTSDKLNGEETDPPPLETSTTPLEDPSELDQLEEAIITYRKRKTIGDSDEKREESHQSLLDRYTDRPFNRLDEKEDCVEWKSQQITWEGSIEEKGV</sequence>
<dbReference type="CDD" id="cd06257">
    <property type="entry name" value="DnaJ"/>
    <property type="match status" value="1"/>
</dbReference>
<dbReference type="GO" id="GO:0009408">
    <property type="term" value="P:response to heat"/>
    <property type="evidence" value="ECO:0007669"/>
    <property type="project" value="InterPro"/>
</dbReference>
<dbReference type="PROSITE" id="PS00636">
    <property type="entry name" value="DNAJ_1"/>
    <property type="match status" value="1"/>
</dbReference>
<dbReference type="Proteomes" id="UP000501690">
    <property type="component" value="Linkage Group LG7"/>
</dbReference>
<dbReference type="Pfam" id="PF00226">
    <property type="entry name" value="DnaJ"/>
    <property type="match status" value="1"/>
</dbReference>
<evidence type="ECO:0000259" key="7">
    <source>
        <dbReference type="PROSITE" id="PS50076"/>
    </source>
</evidence>
<keyword evidence="10" id="KW-1185">Reference proteome</keyword>
<keyword evidence="1 5" id="KW-0479">Metal-binding</keyword>